<reference evidence="3 4" key="1">
    <citation type="submission" date="2019-04" db="EMBL/GenBank/DDBJ databases">
        <title>Complete genome sequence of Agrobacterium tumefaciens CFBP7129.</title>
        <authorList>
            <person name="Haryono M."/>
            <person name="Lin Y.-C."/>
            <person name="Lai E.-M."/>
            <person name="Kuo C.-H."/>
        </authorList>
    </citation>
    <scope>NUCLEOTIDE SEQUENCE [LARGE SCALE GENOMIC DNA]</scope>
    <source>
        <strain evidence="3 4">CFBP7129</strain>
        <plasmid evidence="4">patcfbp7129b</plasmid>
    </source>
</reference>
<dbReference type="Gene3D" id="3.40.50.1820">
    <property type="entry name" value="alpha/beta hydrolase"/>
    <property type="match status" value="1"/>
</dbReference>
<keyword evidence="3" id="KW-0614">Plasmid</keyword>
<geneLocation type="plasmid" evidence="4">
    <name>patcfbp7129b</name>
</geneLocation>
<keyword evidence="1 3" id="KW-0378">Hydrolase</keyword>
<accession>A0A4D7Z6M3</accession>
<dbReference type="PANTHER" id="PTHR48081">
    <property type="entry name" value="AB HYDROLASE SUPERFAMILY PROTEIN C4A8.06C"/>
    <property type="match status" value="1"/>
</dbReference>
<dbReference type="SUPFAM" id="SSF53474">
    <property type="entry name" value="alpha/beta-Hydrolases"/>
    <property type="match status" value="1"/>
</dbReference>
<dbReference type="PANTHER" id="PTHR48081:SF8">
    <property type="entry name" value="ALPHA_BETA HYDROLASE FOLD-3 DOMAIN-CONTAINING PROTEIN-RELATED"/>
    <property type="match status" value="1"/>
</dbReference>
<sequence length="168" mass="17472">MAESGSVPFHKLTLEEARASALAIVELSGPADETIDTAAFEASGPAGPIAIRRYRHRSSQGNSSALIYFHGGGHCIGSIATHERICQALARTCALTVLSVDYRLAPEHPFPAGPRDCFAATRWISANARELEIDATRIAVGGDSAGGNLATVVCQMAQESGPAIAAQG</sequence>
<evidence type="ECO:0000313" key="3">
    <source>
        <dbReference type="EMBL" id="QCL98123.1"/>
    </source>
</evidence>
<gene>
    <name evidence="3" type="ORF">CFBP7129_28470</name>
</gene>
<feature type="domain" description="Alpha/beta hydrolase fold-3" evidence="2">
    <location>
        <begin position="66"/>
        <end position="167"/>
    </location>
</feature>
<dbReference type="InterPro" id="IPR050300">
    <property type="entry name" value="GDXG_lipolytic_enzyme"/>
</dbReference>
<protein>
    <submittedName>
        <fullName evidence="3">Alpha/beta hydrolase</fullName>
    </submittedName>
</protein>
<proteinExistence type="predicted"/>
<dbReference type="Proteomes" id="UP000298649">
    <property type="component" value="Plasmid pAtCFBP7129b"/>
</dbReference>
<dbReference type="Pfam" id="PF07859">
    <property type="entry name" value="Abhydrolase_3"/>
    <property type="match status" value="1"/>
</dbReference>
<evidence type="ECO:0000259" key="2">
    <source>
        <dbReference type="Pfam" id="PF07859"/>
    </source>
</evidence>
<dbReference type="RefSeq" id="WP_137006427.1">
    <property type="nucleotide sequence ID" value="NZ_CP039925.1"/>
</dbReference>
<dbReference type="GO" id="GO:0016787">
    <property type="term" value="F:hydrolase activity"/>
    <property type="evidence" value="ECO:0007669"/>
    <property type="project" value="UniProtKB-KW"/>
</dbReference>
<name>A0A4D7Z6M3_AGRTU</name>
<dbReference type="AlphaFoldDB" id="A0A4D7Z6M3"/>
<dbReference type="InterPro" id="IPR013094">
    <property type="entry name" value="AB_hydrolase_3"/>
</dbReference>
<dbReference type="EMBL" id="CP039925">
    <property type="protein sequence ID" value="QCL98123.1"/>
    <property type="molecule type" value="Genomic_DNA"/>
</dbReference>
<organism evidence="3 4">
    <name type="scientific">Agrobacterium tumefaciens</name>
    <dbReference type="NCBI Taxonomy" id="358"/>
    <lineage>
        <taxon>Bacteria</taxon>
        <taxon>Pseudomonadati</taxon>
        <taxon>Pseudomonadota</taxon>
        <taxon>Alphaproteobacteria</taxon>
        <taxon>Hyphomicrobiales</taxon>
        <taxon>Rhizobiaceae</taxon>
        <taxon>Rhizobium/Agrobacterium group</taxon>
        <taxon>Agrobacterium</taxon>
        <taxon>Agrobacterium tumefaciens complex</taxon>
    </lineage>
</organism>
<dbReference type="InterPro" id="IPR029058">
    <property type="entry name" value="AB_hydrolase_fold"/>
</dbReference>
<evidence type="ECO:0000313" key="4">
    <source>
        <dbReference type="Proteomes" id="UP000298649"/>
    </source>
</evidence>
<evidence type="ECO:0000256" key="1">
    <source>
        <dbReference type="ARBA" id="ARBA00022801"/>
    </source>
</evidence>